<dbReference type="AlphaFoldDB" id="A0A3E0W6S9"/>
<organism evidence="3 4">
    <name type="scientific">Subtercola boreus</name>
    <dbReference type="NCBI Taxonomy" id="120213"/>
    <lineage>
        <taxon>Bacteria</taxon>
        <taxon>Bacillati</taxon>
        <taxon>Actinomycetota</taxon>
        <taxon>Actinomycetes</taxon>
        <taxon>Micrococcales</taxon>
        <taxon>Microbacteriaceae</taxon>
        <taxon>Subtercola</taxon>
    </lineage>
</organism>
<sequence length="102" mass="10724">MTSEDPKPPTRREILKPVELVLLSAGLALFVGVVVLLSTRQPLLAVVFFGIAFIVSLVVIAMFTLTFKPNAAEQQELHDEDEAGSGAGGVAGPYLGPGPKAH</sequence>
<evidence type="ECO:0000313" key="4">
    <source>
        <dbReference type="Proteomes" id="UP000256541"/>
    </source>
</evidence>
<gene>
    <name evidence="3" type="ORF">B7R22_00250</name>
</gene>
<protein>
    <submittedName>
        <fullName evidence="3">Uncharacterized protein</fullName>
    </submittedName>
</protein>
<proteinExistence type="predicted"/>
<keyword evidence="2" id="KW-0812">Transmembrane</keyword>
<dbReference type="Proteomes" id="UP000256541">
    <property type="component" value="Unassembled WGS sequence"/>
</dbReference>
<reference evidence="3 4" key="1">
    <citation type="submission" date="2017-04" db="EMBL/GenBank/DDBJ databases">
        <title>Comparative genome analysis of Subtercola boreus.</title>
        <authorList>
            <person name="Cho Y.-J."/>
            <person name="Cho A."/>
            <person name="Kim O.-S."/>
            <person name="Lee J.-I."/>
        </authorList>
    </citation>
    <scope>NUCLEOTIDE SEQUENCE [LARGE SCALE GENOMIC DNA]</scope>
    <source>
        <strain evidence="3 4">P27479</strain>
    </source>
</reference>
<evidence type="ECO:0000256" key="1">
    <source>
        <dbReference type="SAM" id="MobiDB-lite"/>
    </source>
</evidence>
<keyword evidence="2" id="KW-0472">Membrane</keyword>
<comment type="caution">
    <text evidence="3">The sequence shown here is derived from an EMBL/GenBank/DDBJ whole genome shotgun (WGS) entry which is preliminary data.</text>
</comment>
<feature type="transmembrane region" description="Helical" evidence="2">
    <location>
        <begin position="43"/>
        <end position="65"/>
    </location>
</feature>
<dbReference type="EMBL" id="NBXB01000001">
    <property type="protein sequence ID" value="RFA17475.1"/>
    <property type="molecule type" value="Genomic_DNA"/>
</dbReference>
<name>A0A3E0W6S9_9MICO</name>
<feature type="transmembrane region" description="Helical" evidence="2">
    <location>
        <begin position="20"/>
        <end position="37"/>
    </location>
</feature>
<feature type="region of interest" description="Disordered" evidence="1">
    <location>
        <begin position="74"/>
        <end position="102"/>
    </location>
</feature>
<keyword evidence="2" id="KW-1133">Transmembrane helix</keyword>
<accession>A0A3E0W6S9</accession>
<dbReference type="RefSeq" id="WP_216363338.1">
    <property type="nucleotide sequence ID" value="NZ_NBXB01000001.1"/>
</dbReference>
<evidence type="ECO:0000313" key="3">
    <source>
        <dbReference type="EMBL" id="RFA17475.1"/>
    </source>
</evidence>
<evidence type="ECO:0000256" key="2">
    <source>
        <dbReference type="SAM" id="Phobius"/>
    </source>
</evidence>